<comment type="caution">
    <text evidence="7">The sequence shown here is derived from an EMBL/GenBank/DDBJ whole genome shotgun (WGS) entry which is preliminary data.</text>
</comment>
<dbReference type="GO" id="GO:0016020">
    <property type="term" value="C:membrane"/>
    <property type="evidence" value="ECO:0007669"/>
    <property type="project" value="UniProtKB-SubCell"/>
</dbReference>
<gene>
    <name evidence="7" type="primary">ISC1</name>
    <name evidence="7" type="ORF">PhCBS80983_g04763</name>
</gene>
<keyword evidence="4 6" id="KW-0472">Membrane</keyword>
<organism evidence="7 8">
    <name type="scientific">Powellomyces hirtus</name>
    <dbReference type="NCBI Taxonomy" id="109895"/>
    <lineage>
        <taxon>Eukaryota</taxon>
        <taxon>Fungi</taxon>
        <taxon>Fungi incertae sedis</taxon>
        <taxon>Chytridiomycota</taxon>
        <taxon>Chytridiomycota incertae sedis</taxon>
        <taxon>Chytridiomycetes</taxon>
        <taxon>Spizellomycetales</taxon>
        <taxon>Powellomycetaceae</taxon>
        <taxon>Powellomyces</taxon>
    </lineage>
</organism>
<dbReference type="PANTHER" id="PTHR12988">
    <property type="entry name" value="SPHINGOMYELIN PHOSPHODIESTERASE 4"/>
    <property type="match status" value="1"/>
</dbReference>
<dbReference type="Proteomes" id="UP000318582">
    <property type="component" value="Unassembled WGS sequence"/>
</dbReference>
<dbReference type="InterPro" id="IPR024129">
    <property type="entry name" value="Sphingomy_SMPD4"/>
</dbReference>
<accession>A0A507DWP4</accession>
<evidence type="ECO:0000256" key="4">
    <source>
        <dbReference type="ARBA" id="ARBA00023136"/>
    </source>
</evidence>
<reference evidence="7 8" key="1">
    <citation type="journal article" date="2019" name="Sci. Rep.">
        <title>Comparative genomics of chytrid fungi reveal insights into the obligate biotrophic and pathogenic lifestyle of Synchytrium endobioticum.</title>
        <authorList>
            <person name="van de Vossenberg B.T.L.H."/>
            <person name="Warris S."/>
            <person name="Nguyen H.D.T."/>
            <person name="van Gent-Pelzer M.P.E."/>
            <person name="Joly D.L."/>
            <person name="van de Geest H.C."/>
            <person name="Bonants P.J.M."/>
            <person name="Smith D.S."/>
            <person name="Levesque C.A."/>
            <person name="van der Lee T.A.J."/>
        </authorList>
    </citation>
    <scope>NUCLEOTIDE SEQUENCE [LARGE SCALE GENOMIC DNA]</scope>
    <source>
        <strain evidence="7 8">CBS 809.83</strain>
    </source>
</reference>
<dbReference type="GO" id="GO:0046513">
    <property type="term" value="P:ceramide biosynthetic process"/>
    <property type="evidence" value="ECO:0007669"/>
    <property type="project" value="TreeGrafter"/>
</dbReference>
<evidence type="ECO:0000313" key="8">
    <source>
        <dbReference type="Proteomes" id="UP000318582"/>
    </source>
</evidence>
<dbReference type="EMBL" id="QEAQ01000084">
    <property type="protein sequence ID" value="TPX56144.1"/>
    <property type="molecule type" value="Genomic_DNA"/>
</dbReference>
<keyword evidence="2 6" id="KW-0812">Transmembrane</keyword>
<dbReference type="PANTHER" id="PTHR12988:SF6">
    <property type="entry name" value="SPHINGOMYELIN PHOSPHODIESTERASE 4"/>
    <property type="match status" value="1"/>
</dbReference>
<name>A0A507DWP4_9FUNG</name>
<evidence type="ECO:0000256" key="5">
    <source>
        <dbReference type="SAM" id="MobiDB-lite"/>
    </source>
</evidence>
<evidence type="ECO:0000256" key="3">
    <source>
        <dbReference type="ARBA" id="ARBA00022989"/>
    </source>
</evidence>
<evidence type="ECO:0000256" key="2">
    <source>
        <dbReference type="ARBA" id="ARBA00022692"/>
    </source>
</evidence>
<feature type="region of interest" description="Disordered" evidence="5">
    <location>
        <begin position="955"/>
        <end position="992"/>
    </location>
</feature>
<dbReference type="GO" id="GO:0006685">
    <property type="term" value="P:sphingomyelin catabolic process"/>
    <property type="evidence" value="ECO:0007669"/>
    <property type="project" value="TreeGrafter"/>
</dbReference>
<feature type="region of interest" description="Disordered" evidence="5">
    <location>
        <begin position="243"/>
        <end position="263"/>
    </location>
</feature>
<feature type="region of interest" description="Disordered" evidence="5">
    <location>
        <begin position="782"/>
        <end position="812"/>
    </location>
</feature>
<feature type="compositionally biased region" description="Low complexity" evidence="5">
    <location>
        <begin position="797"/>
        <end position="812"/>
    </location>
</feature>
<keyword evidence="8" id="KW-1185">Reference proteome</keyword>
<evidence type="ECO:0000256" key="6">
    <source>
        <dbReference type="SAM" id="Phobius"/>
    </source>
</evidence>
<feature type="transmembrane region" description="Helical" evidence="6">
    <location>
        <begin position="707"/>
        <end position="725"/>
    </location>
</feature>
<dbReference type="STRING" id="109895.A0A507DWP4"/>
<dbReference type="GO" id="GO:0046475">
    <property type="term" value="P:glycerophospholipid catabolic process"/>
    <property type="evidence" value="ECO:0007669"/>
    <property type="project" value="TreeGrafter"/>
</dbReference>
<dbReference type="GO" id="GO:0050290">
    <property type="term" value="F:sphingomyelin phosphodiesterase D activity"/>
    <property type="evidence" value="ECO:0007669"/>
    <property type="project" value="InterPro"/>
</dbReference>
<dbReference type="Pfam" id="PF14724">
    <property type="entry name" value="mit_SMPDase"/>
    <property type="match status" value="1"/>
</dbReference>
<protein>
    <submittedName>
        <fullName evidence="7">Sphingomyelin phosphodiesterase</fullName>
    </submittedName>
</protein>
<evidence type="ECO:0000256" key="1">
    <source>
        <dbReference type="ARBA" id="ARBA00004167"/>
    </source>
</evidence>
<feature type="transmembrane region" description="Helical" evidence="6">
    <location>
        <begin position="926"/>
        <end position="947"/>
    </location>
</feature>
<dbReference type="AlphaFoldDB" id="A0A507DWP4"/>
<sequence length="992" mass="111296">METNHPLARLVSSTDPRSFFAAIQGVEQWLADQGDSTVAKPLHRYLSRIALKLYGGAHEPCYLLRNLSSDEQTILQRFLRPSGHFFRTLLKLHDRTLLYEIKFDQLPAPTRKAINSMDWSQLPSLYNQRLEQDDNQRTMGHIVSTPTKRGRQPSVKIMFNMFEYYVFSFALSAMQKLVASSVFNALNNPAEQSRPGLLSAIPFSKTVAPWQKDPNAAPPKTPLHPIYFELVAAYIEFFLPPTPAKDEDDEPLQPYPPRGTPLRNRFDARGFSSPMQRLPTTPVRQGINRALYTAENLWKHDSTPERVAPAPHPGTVSTQATTVNIFTIDEVDVSQRRLASEFVVGTFVEIWLCQNDVADLSSPSKVGQSNVGYIKPTEAQIMCIGSLVTQTVTSDFYDTYRTTADRNRNYMAYEVHSARARAYQIVRPKLYWFLRTSLDHWPRDDSIASLVDLWLKYITPWKRQSPTAKYNHKWVPFVQDNFMFYTVLFAQFLQRAKNFDVYASVRPVSSVSGTKTFNKGYLAIVEQVFSAFEDEMLISVLKAIETAMFSLNNKHGYQTKFNARDLGSMLDATDAHAKVIQTLLNSGHDSRSKITQLGEKQDLKSVFLLERQQPGSKTTAETKAADDALALMTNIIDGKDRLESYLEGRATGRAPSSPTTPSLGRANSFMSLGVNAASSEDASAPARPATSIRFPTFPSSDSTAAKVFAWLLQCWVIVLVAAVSISHKLGIRLIHLLTKQMSDDGQRQKVAVTSGNHEVVRANILRLEKCVDAITDVLGDKLRKPESRGTSGRGMMSRTSPSPPSRRASTATISGEEEVVFKTVAPGVLAPEERVRSDGRVVLTSRGREQLKKGLRMSGKENIQIIPSERASNLVMTYESKTLVKFWAWIADLLDEQYARLRTTHPQLPEIPSFKWLRHFAAWRNILFWSIVLVVLYFGLKVIWFLGTAILQGGGAPSTHTQRVRPTNAQRGSSGTKRLSKQPSGIPGSRRN</sequence>
<comment type="subcellular location">
    <subcellularLocation>
        <location evidence="1">Membrane</location>
        <topology evidence="1">Single-pass membrane protein</topology>
    </subcellularLocation>
</comment>
<feature type="compositionally biased region" description="Polar residues" evidence="5">
    <location>
        <begin position="958"/>
        <end position="983"/>
    </location>
</feature>
<keyword evidence="3 6" id="KW-1133">Transmembrane helix</keyword>
<proteinExistence type="predicted"/>
<evidence type="ECO:0000313" key="7">
    <source>
        <dbReference type="EMBL" id="TPX56144.1"/>
    </source>
</evidence>